<evidence type="ECO:0000313" key="5">
    <source>
        <dbReference type="EMBL" id="QHT59500.1"/>
    </source>
</evidence>
<dbReference type="Pfam" id="PF03841">
    <property type="entry name" value="SelA"/>
    <property type="match status" value="1"/>
</dbReference>
<dbReference type="PANTHER" id="PTHR32328:SF0">
    <property type="entry name" value="L-SERYL-TRNA(SEC) SELENIUM TRANSFERASE"/>
    <property type="match status" value="1"/>
</dbReference>
<dbReference type="GO" id="GO:0004125">
    <property type="term" value="F:L-seryl-tRNA(Sec) selenium transferase activity"/>
    <property type="evidence" value="ECO:0007669"/>
    <property type="project" value="TreeGrafter"/>
</dbReference>
<dbReference type="InterPro" id="IPR015424">
    <property type="entry name" value="PyrdxlP-dep_Trfase"/>
</dbReference>
<dbReference type="Gene3D" id="3.40.640.10">
    <property type="entry name" value="Type I PLP-dependent aspartate aminotransferase-like (Major domain)"/>
    <property type="match status" value="1"/>
</dbReference>
<evidence type="ECO:0000256" key="4">
    <source>
        <dbReference type="PIRSR" id="PIRSR618319-50"/>
    </source>
</evidence>
<dbReference type="FunFam" id="3.40.640.10:FF:000056">
    <property type="entry name" value="SelA-like pyridoxal phosphate-dependent enzyme"/>
    <property type="match status" value="1"/>
</dbReference>
<dbReference type="RefSeq" id="WP_162355566.1">
    <property type="nucleotide sequence ID" value="NZ_CP048209.1"/>
</dbReference>
<dbReference type="KEGG" id="plyc:GXP70_05710"/>
<dbReference type="NCBIfam" id="TIGR01437">
    <property type="entry name" value="selA_rel"/>
    <property type="match status" value="1"/>
</dbReference>
<dbReference type="InterPro" id="IPR015421">
    <property type="entry name" value="PyrdxlP-dep_Trfase_major"/>
</dbReference>
<evidence type="ECO:0000256" key="3">
    <source>
        <dbReference type="ARBA" id="ARBA00044507"/>
    </source>
</evidence>
<evidence type="ECO:0000256" key="2">
    <source>
        <dbReference type="ARBA" id="ARBA00022898"/>
    </source>
</evidence>
<keyword evidence="2 4" id="KW-0663">Pyridoxal phosphate</keyword>
<keyword evidence="5" id="KW-0456">Lyase</keyword>
<keyword evidence="6" id="KW-1185">Reference proteome</keyword>
<comment type="similarity">
    <text evidence="3">Belongs to the SelA family.</text>
</comment>
<evidence type="ECO:0000256" key="1">
    <source>
        <dbReference type="ARBA" id="ARBA00001933"/>
    </source>
</evidence>
<name>A0A6C0FZ57_9BACL</name>
<accession>A0A6C0FZ57</accession>
<protein>
    <submittedName>
        <fullName evidence="5">DgaE family pyridoxal phosphate-dependent ammonia lyase</fullName>
    </submittedName>
</protein>
<dbReference type="AlphaFoldDB" id="A0A6C0FZ57"/>
<dbReference type="PANTHER" id="PTHR32328">
    <property type="entry name" value="L-SERYL-TRNA(SEC) SELENIUM TRANSFERASE"/>
    <property type="match status" value="1"/>
</dbReference>
<reference evidence="5 6" key="1">
    <citation type="submission" date="2020-01" db="EMBL/GenBank/DDBJ databases">
        <title>Paenibacillus sp. nov., isolated from tomato rhizosphere.</title>
        <authorList>
            <person name="Weon H.-Y."/>
            <person name="Lee S.A."/>
        </authorList>
    </citation>
    <scope>NUCLEOTIDE SEQUENCE [LARGE SCALE GENOMIC DNA]</scope>
    <source>
        <strain evidence="5 6">12200R-189</strain>
    </source>
</reference>
<dbReference type="EMBL" id="CP048209">
    <property type="protein sequence ID" value="QHT59500.1"/>
    <property type="molecule type" value="Genomic_DNA"/>
</dbReference>
<dbReference type="SUPFAM" id="SSF53383">
    <property type="entry name" value="PLP-dependent transferases"/>
    <property type="match status" value="1"/>
</dbReference>
<evidence type="ECO:0000313" key="6">
    <source>
        <dbReference type="Proteomes" id="UP000476064"/>
    </source>
</evidence>
<dbReference type="Proteomes" id="UP000476064">
    <property type="component" value="Chromosome"/>
</dbReference>
<organism evidence="5 6">
    <name type="scientific">Paenibacillus lycopersici</name>
    <dbReference type="NCBI Taxonomy" id="2704462"/>
    <lineage>
        <taxon>Bacteria</taxon>
        <taxon>Bacillati</taxon>
        <taxon>Bacillota</taxon>
        <taxon>Bacilli</taxon>
        <taxon>Bacillales</taxon>
        <taxon>Paenibacillaceae</taxon>
        <taxon>Paenibacillus</taxon>
    </lineage>
</organism>
<proteinExistence type="inferred from homology"/>
<dbReference type="InterPro" id="IPR018319">
    <property type="entry name" value="SelA-like"/>
</dbReference>
<comment type="cofactor">
    <cofactor evidence="1 4">
        <name>pyridoxal 5'-phosphate</name>
        <dbReference type="ChEBI" id="CHEBI:597326"/>
    </cofactor>
</comment>
<dbReference type="InterPro" id="IPR006337">
    <property type="entry name" value="DgaE-like"/>
</dbReference>
<sequence length="368" mass="39380">MDHTLHAKYGLKRVVNASGRMSILGVSAPADDVMNAVKAGGQSYVEMADLVDKSGAYAAKLLNAEDAVVVNSASSGIALAVAAVVTRGDKRASLKLHQELPERNEIILFKGHNVQYGAPVETMVALGGGKLVEVGYANEGRKEHLEMAVNERTAAILFVQSHHCVQKNMIKVEDAWEAAQRRGVPLIVDAAAEEDLRKYPACSDLVIYSGSKAIEGPTSGIVAGKAGYVGWVKTQLYGIGRSMKVGKESIFGLLQALDAYFVKEDKSAEERAALAALDVLGELPGVTVGIVQDEAGRAIFRGRIKIDEAEAGLSARAVNDGLRGGDIAVYTRDYGLAQGYFDLDPRSLQGDDLQVIITRIQDMIRGRQ</sequence>
<gene>
    <name evidence="5" type="ORF">GXP70_05710</name>
</gene>
<feature type="modified residue" description="N6-(pyridoxal phosphate)lysine" evidence="4">
    <location>
        <position position="212"/>
    </location>
</feature>
<dbReference type="GO" id="GO:0016829">
    <property type="term" value="F:lyase activity"/>
    <property type="evidence" value="ECO:0007669"/>
    <property type="project" value="UniProtKB-KW"/>
</dbReference>